<dbReference type="EMBL" id="JAAGOB010000001">
    <property type="protein sequence ID" value="NED93999.1"/>
    <property type="molecule type" value="Genomic_DNA"/>
</dbReference>
<dbReference type="AlphaFoldDB" id="A0A6N9YGJ5"/>
<organism evidence="1 2">
    <name type="scientific">Phytoactinopolyspora alkaliphila</name>
    <dbReference type="NCBI Taxonomy" id="1783498"/>
    <lineage>
        <taxon>Bacteria</taxon>
        <taxon>Bacillati</taxon>
        <taxon>Actinomycetota</taxon>
        <taxon>Actinomycetes</taxon>
        <taxon>Jiangellales</taxon>
        <taxon>Jiangellaceae</taxon>
        <taxon>Phytoactinopolyspora</taxon>
    </lineage>
</organism>
<reference evidence="1 2" key="1">
    <citation type="submission" date="2020-02" db="EMBL/GenBank/DDBJ databases">
        <authorList>
            <person name="Li X.-J."/>
            <person name="Feng X.-M."/>
        </authorList>
    </citation>
    <scope>NUCLEOTIDE SEQUENCE [LARGE SCALE GENOMIC DNA]</scope>
    <source>
        <strain evidence="1 2">CGMCC 4.7225</strain>
    </source>
</reference>
<accession>A0A6N9YGJ5</accession>
<keyword evidence="2" id="KW-1185">Reference proteome</keyword>
<protein>
    <submittedName>
        <fullName evidence="1">Uncharacterized protein</fullName>
    </submittedName>
</protein>
<dbReference type="RefSeq" id="WP_163815370.1">
    <property type="nucleotide sequence ID" value="NZ_JAAGOB010000001.1"/>
</dbReference>
<dbReference type="Proteomes" id="UP000469185">
    <property type="component" value="Unassembled WGS sequence"/>
</dbReference>
<proteinExistence type="predicted"/>
<name>A0A6N9YGJ5_9ACTN</name>
<evidence type="ECO:0000313" key="1">
    <source>
        <dbReference type="EMBL" id="NED93999.1"/>
    </source>
</evidence>
<evidence type="ECO:0000313" key="2">
    <source>
        <dbReference type="Proteomes" id="UP000469185"/>
    </source>
</evidence>
<comment type="caution">
    <text evidence="1">The sequence shown here is derived from an EMBL/GenBank/DDBJ whole genome shotgun (WGS) entry which is preliminary data.</text>
</comment>
<gene>
    <name evidence="1" type="ORF">G1H11_01555</name>
</gene>
<sequence>MSTVISWCMDCGHDTALDSVPQAMPTEYICRDCTAAYIVEPSPVADSAQLHAVA</sequence>